<accession>A0ABU0J853</accession>
<proteinExistence type="predicted"/>
<dbReference type="Pfam" id="PF00392">
    <property type="entry name" value="GntR"/>
    <property type="match status" value="1"/>
</dbReference>
<evidence type="ECO:0000256" key="2">
    <source>
        <dbReference type="ARBA" id="ARBA00023125"/>
    </source>
</evidence>
<dbReference type="PRINTS" id="PR00035">
    <property type="entry name" value="HTHGNTR"/>
</dbReference>
<organism evidence="5 6">
    <name type="scientific">Labrys wisconsinensis</name>
    <dbReference type="NCBI Taxonomy" id="425677"/>
    <lineage>
        <taxon>Bacteria</taxon>
        <taxon>Pseudomonadati</taxon>
        <taxon>Pseudomonadota</taxon>
        <taxon>Alphaproteobacteria</taxon>
        <taxon>Hyphomicrobiales</taxon>
        <taxon>Xanthobacteraceae</taxon>
        <taxon>Labrys</taxon>
    </lineage>
</organism>
<evidence type="ECO:0000313" key="5">
    <source>
        <dbReference type="EMBL" id="MDQ0469603.1"/>
    </source>
</evidence>
<dbReference type="PANTHER" id="PTHR43537:SF43">
    <property type="entry name" value="GNTR-FAMILY TRANSCRIPTIONAL REGULATOR"/>
    <property type="match status" value="1"/>
</dbReference>
<dbReference type="InterPro" id="IPR011711">
    <property type="entry name" value="GntR_C"/>
</dbReference>
<dbReference type="RefSeq" id="WP_307272448.1">
    <property type="nucleotide sequence ID" value="NZ_JAUSVX010000004.1"/>
</dbReference>
<keyword evidence="3" id="KW-0804">Transcription</keyword>
<keyword evidence="1" id="KW-0805">Transcription regulation</keyword>
<dbReference type="PANTHER" id="PTHR43537">
    <property type="entry name" value="TRANSCRIPTIONAL REGULATOR, GNTR FAMILY"/>
    <property type="match status" value="1"/>
</dbReference>
<dbReference type="SMART" id="SM00895">
    <property type="entry name" value="FCD"/>
    <property type="match status" value="1"/>
</dbReference>
<gene>
    <name evidence="5" type="ORF">QO011_002619</name>
</gene>
<sequence>MSYLDKIVPISRKPAAERVASQLLELIRSGNIKPGEVFPTEGELAEALHVSRPVVREALRGLQILGVVESRQGGRCSVTDLEISRLLAPLQFVIGLNESNLDALYQARLVNECGLIRLCAARVTEAELAQLRDLVAAGYRSASDPTAFRVVDQAFHHLLMRIGANPFMESVAKGLYELGMDYRRVASETAGVIERSAEEHAAIVEALARHDGDAAAEAMRVHLASINRTTLEAMRRIDGAPTQGD</sequence>
<dbReference type="SUPFAM" id="SSF46785">
    <property type="entry name" value="Winged helix' DNA-binding domain"/>
    <property type="match status" value="1"/>
</dbReference>
<evidence type="ECO:0000256" key="3">
    <source>
        <dbReference type="ARBA" id="ARBA00023163"/>
    </source>
</evidence>
<protein>
    <submittedName>
        <fullName evidence="5">GntR family transcriptional repressor for pyruvate dehydrogenase complex</fullName>
    </submittedName>
</protein>
<dbReference type="Proteomes" id="UP001242480">
    <property type="component" value="Unassembled WGS sequence"/>
</dbReference>
<dbReference type="SMART" id="SM00345">
    <property type="entry name" value="HTH_GNTR"/>
    <property type="match status" value="1"/>
</dbReference>
<comment type="caution">
    <text evidence="5">The sequence shown here is derived from an EMBL/GenBank/DDBJ whole genome shotgun (WGS) entry which is preliminary data.</text>
</comment>
<reference evidence="5 6" key="1">
    <citation type="submission" date="2023-07" db="EMBL/GenBank/DDBJ databases">
        <title>Genomic Encyclopedia of Type Strains, Phase IV (KMG-IV): sequencing the most valuable type-strain genomes for metagenomic binning, comparative biology and taxonomic classification.</title>
        <authorList>
            <person name="Goeker M."/>
        </authorList>
    </citation>
    <scope>NUCLEOTIDE SEQUENCE [LARGE SCALE GENOMIC DNA]</scope>
    <source>
        <strain evidence="5 6">DSM 19619</strain>
    </source>
</reference>
<dbReference type="InterPro" id="IPR000524">
    <property type="entry name" value="Tscrpt_reg_HTH_GntR"/>
</dbReference>
<dbReference type="Pfam" id="PF07729">
    <property type="entry name" value="FCD"/>
    <property type="match status" value="1"/>
</dbReference>
<evidence type="ECO:0000313" key="6">
    <source>
        <dbReference type="Proteomes" id="UP001242480"/>
    </source>
</evidence>
<feature type="domain" description="HTH gntR-type" evidence="4">
    <location>
        <begin position="13"/>
        <end position="81"/>
    </location>
</feature>
<dbReference type="Gene3D" id="1.20.120.530">
    <property type="entry name" value="GntR ligand-binding domain-like"/>
    <property type="match status" value="1"/>
</dbReference>
<dbReference type="InterPro" id="IPR008920">
    <property type="entry name" value="TF_FadR/GntR_C"/>
</dbReference>
<dbReference type="SUPFAM" id="SSF48008">
    <property type="entry name" value="GntR ligand-binding domain-like"/>
    <property type="match status" value="1"/>
</dbReference>
<keyword evidence="6" id="KW-1185">Reference proteome</keyword>
<dbReference type="Gene3D" id="1.10.10.10">
    <property type="entry name" value="Winged helix-like DNA-binding domain superfamily/Winged helix DNA-binding domain"/>
    <property type="match status" value="1"/>
</dbReference>
<evidence type="ECO:0000256" key="1">
    <source>
        <dbReference type="ARBA" id="ARBA00023015"/>
    </source>
</evidence>
<name>A0ABU0J853_9HYPH</name>
<evidence type="ECO:0000259" key="4">
    <source>
        <dbReference type="PROSITE" id="PS50949"/>
    </source>
</evidence>
<dbReference type="InterPro" id="IPR036390">
    <property type="entry name" value="WH_DNA-bd_sf"/>
</dbReference>
<dbReference type="InterPro" id="IPR036388">
    <property type="entry name" value="WH-like_DNA-bd_sf"/>
</dbReference>
<dbReference type="EMBL" id="JAUSVX010000004">
    <property type="protein sequence ID" value="MDQ0469603.1"/>
    <property type="molecule type" value="Genomic_DNA"/>
</dbReference>
<keyword evidence="5" id="KW-0670">Pyruvate</keyword>
<dbReference type="PROSITE" id="PS50949">
    <property type="entry name" value="HTH_GNTR"/>
    <property type="match status" value="1"/>
</dbReference>
<keyword evidence="2" id="KW-0238">DNA-binding</keyword>
<dbReference type="CDD" id="cd07377">
    <property type="entry name" value="WHTH_GntR"/>
    <property type="match status" value="1"/>
</dbReference>